<proteinExistence type="predicted"/>
<dbReference type="EMBL" id="LAZR01043295">
    <property type="protein sequence ID" value="KKL07433.1"/>
    <property type="molecule type" value="Genomic_DNA"/>
</dbReference>
<protein>
    <submittedName>
        <fullName evidence="1">Uncharacterized protein</fullName>
    </submittedName>
</protein>
<gene>
    <name evidence="1" type="ORF">LCGC14_2586060</name>
</gene>
<accession>A0A0F9D5T0</accession>
<reference evidence="1" key="1">
    <citation type="journal article" date="2015" name="Nature">
        <title>Complex archaea that bridge the gap between prokaryotes and eukaryotes.</title>
        <authorList>
            <person name="Spang A."/>
            <person name="Saw J.H."/>
            <person name="Jorgensen S.L."/>
            <person name="Zaremba-Niedzwiedzka K."/>
            <person name="Martijn J."/>
            <person name="Lind A.E."/>
            <person name="van Eijk R."/>
            <person name="Schleper C."/>
            <person name="Guy L."/>
            <person name="Ettema T.J."/>
        </authorList>
    </citation>
    <scope>NUCLEOTIDE SEQUENCE</scope>
</reference>
<name>A0A0F9D5T0_9ZZZZ</name>
<dbReference type="AlphaFoldDB" id="A0A0F9D5T0"/>
<evidence type="ECO:0000313" key="1">
    <source>
        <dbReference type="EMBL" id="KKL07433.1"/>
    </source>
</evidence>
<comment type="caution">
    <text evidence="1">The sequence shown here is derived from an EMBL/GenBank/DDBJ whole genome shotgun (WGS) entry which is preliminary data.</text>
</comment>
<organism evidence="1">
    <name type="scientific">marine sediment metagenome</name>
    <dbReference type="NCBI Taxonomy" id="412755"/>
    <lineage>
        <taxon>unclassified sequences</taxon>
        <taxon>metagenomes</taxon>
        <taxon>ecological metagenomes</taxon>
    </lineage>
</organism>
<sequence>MIIETPLAVSRKNIIADVDKIFRHWTNGSKHLISHYLSPIEFRQKASFTGTDHELIDWVKNFPYKVGAIYVVSDHDIVYDMNDMRPELNFYQLTVEDAKTDIQKQNTDGDRSAD</sequence>